<dbReference type="Gene3D" id="3.30.565.10">
    <property type="entry name" value="Histidine kinase-like ATPase, C-terminal domain"/>
    <property type="match status" value="1"/>
</dbReference>
<keyword evidence="13 14" id="KW-0472">Membrane</keyword>
<dbReference type="SMART" id="SM00388">
    <property type="entry name" value="HisKA"/>
    <property type="match status" value="1"/>
</dbReference>
<protein>
    <recommendedName>
        <fullName evidence="3">histidine kinase</fullName>
        <ecNumber evidence="3">2.7.13.3</ecNumber>
    </recommendedName>
</protein>
<evidence type="ECO:0000256" key="14">
    <source>
        <dbReference type="SAM" id="Phobius"/>
    </source>
</evidence>
<reference evidence="16" key="1">
    <citation type="submission" date="2020-08" db="EMBL/GenBank/DDBJ databases">
        <title>Genome public.</title>
        <authorList>
            <person name="Liu C."/>
            <person name="Sun Q."/>
        </authorList>
    </citation>
    <scope>NUCLEOTIDE SEQUENCE</scope>
    <source>
        <strain evidence="16">BX8</strain>
    </source>
</reference>
<feature type="transmembrane region" description="Helical" evidence="14">
    <location>
        <begin position="249"/>
        <end position="272"/>
    </location>
</feature>
<comment type="catalytic activity">
    <reaction evidence="1">
        <text>ATP + protein L-histidine = ADP + protein N-phospho-L-histidine.</text>
        <dbReference type="EC" id="2.7.13.3"/>
    </reaction>
</comment>
<accession>A0A923I4G7</accession>
<evidence type="ECO:0000256" key="4">
    <source>
        <dbReference type="ARBA" id="ARBA00022475"/>
    </source>
</evidence>
<keyword evidence="4" id="KW-1003">Cell membrane</keyword>
<comment type="subcellular location">
    <subcellularLocation>
        <location evidence="2">Cell membrane</location>
        <topology evidence="2">Multi-pass membrane protein</topology>
    </subcellularLocation>
</comment>
<keyword evidence="5" id="KW-0597">Phosphoprotein</keyword>
<keyword evidence="12" id="KW-0902">Two-component regulatory system</keyword>
<feature type="domain" description="Histidine kinase" evidence="15">
    <location>
        <begin position="517"/>
        <end position="714"/>
    </location>
</feature>
<feature type="transmembrane region" description="Helical" evidence="14">
    <location>
        <begin position="284"/>
        <end position="304"/>
    </location>
</feature>
<name>A0A923I4G7_9FIRM</name>
<dbReference type="AlphaFoldDB" id="A0A923I4G7"/>
<feature type="transmembrane region" description="Helical" evidence="14">
    <location>
        <begin position="340"/>
        <end position="366"/>
    </location>
</feature>
<proteinExistence type="predicted"/>
<dbReference type="Pfam" id="PF00512">
    <property type="entry name" value="HisKA"/>
    <property type="match status" value="1"/>
</dbReference>
<feature type="transmembrane region" description="Helical" evidence="14">
    <location>
        <begin position="418"/>
        <end position="446"/>
    </location>
</feature>
<dbReference type="PANTHER" id="PTHR45528">
    <property type="entry name" value="SENSOR HISTIDINE KINASE CPXA"/>
    <property type="match status" value="1"/>
</dbReference>
<evidence type="ECO:0000256" key="7">
    <source>
        <dbReference type="ARBA" id="ARBA00022692"/>
    </source>
</evidence>
<evidence type="ECO:0000256" key="8">
    <source>
        <dbReference type="ARBA" id="ARBA00022741"/>
    </source>
</evidence>
<dbReference type="InterPro" id="IPR003661">
    <property type="entry name" value="HisK_dim/P_dom"/>
</dbReference>
<dbReference type="PROSITE" id="PS50109">
    <property type="entry name" value="HIS_KIN"/>
    <property type="match status" value="1"/>
</dbReference>
<dbReference type="SUPFAM" id="SSF47384">
    <property type="entry name" value="Homodimeric domain of signal transducing histidine kinase"/>
    <property type="match status" value="1"/>
</dbReference>
<evidence type="ECO:0000256" key="3">
    <source>
        <dbReference type="ARBA" id="ARBA00012438"/>
    </source>
</evidence>
<dbReference type="GO" id="GO:0005886">
    <property type="term" value="C:plasma membrane"/>
    <property type="evidence" value="ECO:0007669"/>
    <property type="project" value="UniProtKB-SubCell"/>
</dbReference>
<comment type="caution">
    <text evidence="16">The sequence shown here is derived from an EMBL/GenBank/DDBJ whole genome shotgun (WGS) entry which is preliminary data.</text>
</comment>
<keyword evidence="9 16" id="KW-0418">Kinase</keyword>
<keyword evidence="8" id="KW-0547">Nucleotide-binding</keyword>
<keyword evidence="7 14" id="KW-0812">Transmembrane</keyword>
<sequence length="739" mass="82540">MDTRSTRNRWVAVLLCVLMTAAAAVGLTGAAPLYYEQRWSGDEALFNQEYFVWLMAASNYTLYWRAEESWQGKSLLPSDVYYPAQQAQDEEDPDGASAGMEERSTFDQTLYNWDAQVGDQLDGMLWAVIDEKRDKIYTNSREDLTAFWKDGRVTQAAGEEYQYFLAMQFDAAGAQMPADFYGEGGDYVLAGHQDILWRFRLGEYSLDQLAAEDFGCQPPRELTILYAVPRTVGGAGIGALAYWSDLRNFINTGYGGAALTAALAAAGFALLLTLKRSWGLGRGIAAKLPFELAIAGGFAVLFAIENAVQLTFNVVRGTVPRWLEEVASVDDPALAGGLSNLLLCAVFFAILGLAVFCALSLSNIFFQGPAAYFAQRSLIVRFCRRVGRGFRRLWQAATRIDLTDSVTRTLLRLLAVNFVILALCCTVWVFGILGLVAYTAILFFVLRKRVGRIQQDYRTLLDATGRMAQGDLDLRIEEDLGILDPLKEELNRVQSGFKKAVETEVRSRNMKTELITNVSHDLKTPLTAIITYVDLLKDDSLTEEQRRSYVETLDKKSQRLKRLIEDLFEVSKAASGNVTLHFAEVDLAALLKQVEYELEDKIGASGIDFRWNLPDHRVPLRLDGQRSCRIFENLIVNITKYGMPHTRAYIDLREEEDAVTVTFKNVSAEELDFGEDEIVERFARGDKSRNTDGSGLGLAIAKSFTELQGGRFAVHVDGDLFKAELVWPKDANAGREDLD</sequence>
<dbReference type="Proteomes" id="UP000659630">
    <property type="component" value="Unassembled WGS sequence"/>
</dbReference>
<dbReference type="EC" id="2.7.13.3" evidence="3"/>
<evidence type="ECO:0000256" key="13">
    <source>
        <dbReference type="ARBA" id="ARBA00023136"/>
    </source>
</evidence>
<evidence type="ECO:0000256" key="12">
    <source>
        <dbReference type="ARBA" id="ARBA00023012"/>
    </source>
</evidence>
<keyword evidence="17" id="KW-1185">Reference proteome</keyword>
<dbReference type="InterPro" id="IPR005467">
    <property type="entry name" value="His_kinase_dom"/>
</dbReference>
<evidence type="ECO:0000256" key="2">
    <source>
        <dbReference type="ARBA" id="ARBA00004651"/>
    </source>
</evidence>
<keyword evidence="11 14" id="KW-1133">Transmembrane helix</keyword>
<keyword evidence="10" id="KW-0067">ATP-binding</keyword>
<dbReference type="Gene3D" id="1.10.287.130">
    <property type="match status" value="1"/>
</dbReference>
<evidence type="ECO:0000313" key="16">
    <source>
        <dbReference type="EMBL" id="MBC5580165.1"/>
    </source>
</evidence>
<dbReference type="GO" id="GO:0000155">
    <property type="term" value="F:phosphorelay sensor kinase activity"/>
    <property type="evidence" value="ECO:0007669"/>
    <property type="project" value="InterPro"/>
</dbReference>
<evidence type="ECO:0000256" key="1">
    <source>
        <dbReference type="ARBA" id="ARBA00000085"/>
    </source>
</evidence>
<dbReference type="InterPro" id="IPR036097">
    <property type="entry name" value="HisK_dim/P_sf"/>
</dbReference>
<keyword evidence="6" id="KW-0808">Transferase</keyword>
<dbReference type="EMBL" id="JACONZ010000001">
    <property type="protein sequence ID" value="MBC5580165.1"/>
    <property type="molecule type" value="Genomic_DNA"/>
</dbReference>
<evidence type="ECO:0000256" key="11">
    <source>
        <dbReference type="ARBA" id="ARBA00022989"/>
    </source>
</evidence>
<dbReference type="SUPFAM" id="SSF55874">
    <property type="entry name" value="ATPase domain of HSP90 chaperone/DNA topoisomerase II/histidine kinase"/>
    <property type="match status" value="1"/>
</dbReference>
<dbReference type="InterPro" id="IPR003594">
    <property type="entry name" value="HATPase_dom"/>
</dbReference>
<evidence type="ECO:0000313" key="17">
    <source>
        <dbReference type="Proteomes" id="UP000659630"/>
    </source>
</evidence>
<dbReference type="InterPro" id="IPR036890">
    <property type="entry name" value="HATPase_C_sf"/>
</dbReference>
<evidence type="ECO:0000256" key="5">
    <source>
        <dbReference type="ARBA" id="ARBA00022553"/>
    </source>
</evidence>
<dbReference type="Pfam" id="PF02518">
    <property type="entry name" value="HATPase_c"/>
    <property type="match status" value="1"/>
</dbReference>
<dbReference type="PANTHER" id="PTHR45528:SF1">
    <property type="entry name" value="SENSOR HISTIDINE KINASE CPXA"/>
    <property type="match status" value="1"/>
</dbReference>
<dbReference type="CDD" id="cd00082">
    <property type="entry name" value="HisKA"/>
    <property type="match status" value="1"/>
</dbReference>
<evidence type="ECO:0000256" key="6">
    <source>
        <dbReference type="ARBA" id="ARBA00022679"/>
    </source>
</evidence>
<dbReference type="InterPro" id="IPR050398">
    <property type="entry name" value="HssS/ArlS-like"/>
</dbReference>
<gene>
    <name evidence="16" type="ORF">H8S23_01455</name>
</gene>
<dbReference type="FunFam" id="1.10.287.130:FF:000008">
    <property type="entry name" value="Two-component sensor histidine kinase"/>
    <property type="match status" value="1"/>
</dbReference>
<organism evidence="16 17">
    <name type="scientific">Anaerofilum hominis</name>
    <dbReference type="NCBI Taxonomy" id="2763016"/>
    <lineage>
        <taxon>Bacteria</taxon>
        <taxon>Bacillati</taxon>
        <taxon>Bacillota</taxon>
        <taxon>Clostridia</taxon>
        <taxon>Eubacteriales</taxon>
        <taxon>Oscillospiraceae</taxon>
        <taxon>Anaerofilum</taxon>
    </lineage>
</organism>
<dbReference type="GO" id="GO:0005524">
    <property type="term" value="F:ATP binding"/>
    <property type="evidence" value="ECO:0007669"/>
    <property type="project" value="UniProtKB-KW"/>
</dbReference>
<evidence type="ECO:0000259" key="15">
    <source>
        <dbReference type="PROSITE" id="PS50109"/>
    </source>
</evidence>
<evidence type="ECO:0000256" key="9">
    <source>
        <dbReference type="ARBA" id="ARBA00022777"/>
    </source>
</evidence>
<evidence type="ECO:0000256" key="10">
    <source>
        <dbReference type="ARBA" id="ARBA00022840"/>
    </source>
</evidence>
<dbReference type="RefSeq" id="WP_186886535.1">
    <property type="nucleotide sequence ID" value="NZ_JACONZ010000001.1"/>
</dbReference>